<dbReference type="AlphaFoldDB" id="A0A0F9MKX6"/>
<evidence type="ECO:0000313" key="1">
    <source>
        <dbReference type="EMBL" id="KKM99991.1"/>
    </source>
</evidence>
<evidence type="ECO:0008006" key="2">
    <source>
        <dbReference type="Google" id="ProtNLM"/>
    </source>
</evidence>
<organism evidence="1">
    <name type="scientific">marine sediment metagenome</name>
    <dbReference type="NCBI Taxonomy" id="412755"/>
    <lineage>
        <taxon>unclassified sequences</taxon>
        <taxon>metagenomes</taxon>
        <taxon>ecological metagenomes</taxon>
    </lineage>
</organism>
<comment type="caution">
    <text evidence="1">The sequence shown here is derived from an EMBL/GenBank/DDBJ whole genome shotgun (WGS) entry which is preliminary data.</text>
</comment>
<reference evidence="1" key="1">
    <citation type="journal article" date="2015" name="Nature">
        <title>Complex archaea that bridge the gap between prokaryotes and eukaryotes.</title>
        <authorList>
            <person name="Spang A."/>
            <person name="Saw J.H."/>
            <person name="Jorgensen S.L."/>
            <person name="Zaremba-Niedzwiedzka K."/>
            <person name="Martijn J."/>
            <person name="Lind A.E."/>
            <person name="van Eijk R."/>
            <person name="Schleper C."/>
            <person name="Guy L."/>
            <person name="Ettema T.J."/>
        </authorList>
    </citation>
    <scope>NUCLEOTIDE SEQUENCE</scope>
</reference>
<name>A0A0F9MKX6_9ZZZZ</name>
<protein>
    <recommendedName>
        <fullName evidence="2">Roadblock/LAMTOR2 domain-containing protein</fullName>
    </recommendedName>
</protein>
<dbReference type="EMBL" id="LAZR01005433">
    <property type="protein sequence ID" value="KKM99991.1"/>
    <property type="molecule type" value="Genomic_DNA"/>
</dbReference>
<accession>A0A0F9MKX6</accession>
<gene>
    <name evidence="1" type="ORF">LCGC14_1142280</name>
</gene>
<proteinExistence type="predicted"/>
<sequence>MIQSILICDDSGYPFYSKKFDPNLDDMDPTIFSGLISAISVIGKQLFKEDIATISYGENNEIIIITKEFLEDQKTIYFVFIIEGEADLKLIKQLSTNIFIETKQVLKDPTSKKLDIKKKVDRILVKL</sequence>